<protein>
    <recommendedName>
        <fullName evidence="4">Methyl-accepting chemotaxis protein</fullName>
    </recommendedName>
</protein>
<evidence type="ECO:0008006" key="4">
    <source>
        <dbReference type="Google" id="ProtNLM"/>
    </source>
</evidence>
<comment type="caution">
    <text evidence="2">The sequence shown here is derived from an EMBL/GenBank/DDBJ whole genome shotgun (WGS) entry which is preliminary data.</text>
</comment>
<proteinExistence type="predicted"/>
<reference evidence="2 3" key="1">
    <citation type="submission" date="2019-11" db="EMBL/GenBank/DDBJ databases">
        <title>Draft genome sequence of Paludibacterium sp. dN18-1.</title>
        <authorList>
            <person name="Im W.-T."/>
        </authorList>
    </citation>
    <scope>NUCLEOTIDE SEQUENCE [LARGE SCALE GENOMIC DNA]</scope>
    <source>
        <strain evidence="3">dN 18-1</strain>
    </source>
</reference>
<accession>A0A844GCP9</accession>
<keyword evidence="3" id="KW-1185">Reference proteome</keyword>
<dbReference type="AlphaFoldDB" id="A0A844GCP9"/>
<organism evidence="2 3">
    <name type="scientific">Paludibacterium denitrificans</name>
    <dbReference type="NCBI Taxonomy" id="2675226"/>
    <lineage>
        <taxon>Bacteria</taxon>
        <taxon>Pseudomonadati</taxon>
        <taxon>Pseudomonadota</taxon>
        <taxon>Betaproteobacteria</taxon>
        <taxon>Neisseriales</taxon>
        <taxon>Chromobacteriaceae</taxon>
        <taxon>Paludibacterium</taxon>
    </lineage>
</organism>
<evidence type="ECO:0000313" key="2">
    <source>
        <dbReference type="EMBL" id="MTD33008.1"/>
    </source>
</evidence>
<keyword evidence="1" id="KW-0472">Membrane</keyword>
<feature type="transmembrane region" description="Helical" evidence="1">
    <location>
        <begin position="20"/>
        <end position="43"/>
    </location>
</feature>
<keyword evidence="1" id="KW-1133">Transmembrane helix</keyword>
<dbReference type="Proteomes" id="UP000446658">
    <property type="component" value="Unassembled WGS sequence"/>
</dbReference>
<evidence type="ECO:0000313" key="3">
    <source>
        <dbReference type="Proteomes" id="UP000446658"/>
    </source>
</evidence>
<name>A0A844GCP9_9NEIS</name>
<dbReference type="EMBL" id="WLYX01000001">
    <property type="protein sequence ID" value="MTD33008.1"/>
    <property type="molecule type" value="Genomic_DNA"/>
</dbReference>
<evidence type="ECO:0000256" key="1">
    <source>
        <dbReference type="SAM" id="Phobius"/>
    </source>
</evidence>
<gene>
    <name evidence="2" type="ORF">GKE73_06755</name>
</gene>
<sequence length="146" mass="16159">MFIRKDSCMPSISPRRLRPLLIGFNLIVTTLLLALAVITLFSLNHIIASDEAEHQLTQTLSGNMADARFHVVQIQQFLTDASATGDRDGFKDAAEHYAALQQNLQQIATIAPDLAQDSHKVGELSQQFYQVGKTMAETYISQGREA</sequence>
<dbReference type="RefSeq" id="WP_230369686.1">
    <property type="nucleotide sequence ID" value="NZ_WLYX01000001.1"/>
</dbReference>
<keyword evidence="1" id="KW-0812">Transmembrane</keyword>